<feature type="transmembrane region" description="Helical" evidence="1">
    <location>
        <begin position="136"/>
        <end position="162"/>
    </location>
</feature>
<dbReference type="Proteomes" id="UP000198520">
    <property type="component" value="Unassembled WGS sequence"/>
</dbReference>
<keyword evidence="1" id="KW-0472">Membrane</keyword>
<keyword evidence="3" id="KW-1185">Reference proteome</keyword>
<feature type="transmembrane region" description="Helical" evidence="1">
    <location>
        <begin position="253"/>
        <end position="274"/>
    </location>
</feature>
<protein>
    <submittedName>
        <fullName evidence="2">EpsG family protein</fullName>
    </submittedName>
</protein>
<evidence type="ECO:0000313" key="3">
    <source>
        <dbReference type="Proteomes" id="UP000198520"/>
    </source>
</evidence>
<feature type="transmembrane region" description="Helical" evidence="1">
    <location>
        <begin position="6"/>
        <end position="23"/>
    </location>
</feature>
<gene>
    <name evidence="2" type="ORF">SAMN04488035_1931</name>
</gene>
<evidence type="ECO:0000256" key="1">
    <source>
        <dbReference type="SAM" id="Phobius"/>
    </source>
</evidence>
<dbReference type="InterPro" id="IPR049458">
    <property type="entry name" value="EpsG-like"/>
</dbReference>
<keyword evidence="1" id="KW-0812">Transmembrane</keyword>
<dbReference type="Pfam" id="PF14897">
    <property type="entry name" value="EpsG"/>
    <property type="match status" value="1"/>
</dbReference>
<feature type="transmembrane region" description="Helical" evidence="1">
    <location>
        <begin position="286"/>
        <end position="303"/>
    </location>
</feature>
<feature type="transmembrane region" description="Helical" evidence="1">
    <location>
        <begin position="209"/>
        <end position="233"/>
    </location>
</feature>
<sequence length="364" mass="39090">MISYGALLVAVTLLLTFGGLFQRTLEASTHRRGSFFNGFDAAAVGILVLFAGVRIGVGTDYSAYETAYALKVDSEDLAETVRVSDHDIGFAGLQFIGKAAGLEFGHFVFLVSALTVSISALAVWRLGTSPRIALWFYVAFATYLVPMNLIRQGLAMAFVLMFAGELQRRSRWSIIWASLAIVSHYSSAVAVVALVALRFAPDVKAKSLMVYFISGAAGLLALVSSGAIGPIAAYLNPRYADYAVFSEVTGGSGFGTVLSMVFRIALVLISAIVLGMDFGGRFNGHLALQVTVGALMLVGSSVILELARLDLYFFMAGIFLAERVVRSRKRALLPKLAVVVGAVTYYFTYVHSYGGLLPYAWAFA</sequence>
<proteinExistence type="predicted"/>
<dbReference type="EMBL" id="FONZ01000003">
    <property type="protein sequence ID" value="SFF19954.1"/>
    <property type="molecule type" value="Genomic_DNA"/>
</dbReference>
<organism evidence="2 3">
    <name type="scientific">Flavimobilis marinus</name>
    <dbReference type="NCBI Taxonomy" id="285351"/>
    <lineage>
        <taxon>Bacteria</taxon>
        <taxon>Bacillati</taxon>
        <taxon>Actinomycetota</taxon>
        <taxon>Actinomycetes</taxon>
        <taxon>Micrococcales</taxon>
        <taxon>Jonesiaceae</taxon>
        <taxon>Flavimobilis</taxon>
    </lineage>
</organism>
<reference evidence="3" key="1">
    <citation type="submission" date="2016-10" db="EMBL/GenBank/DDBJ databases">
        <authorList>
            <person name="Varghese N."/>
            <person name="Submissions S."/>
        </authorList>
    </citation>
    <scope>NUCLEOTIDE SEQUENCE [LARGE SCALE GENOMIC DNA]</scope>
    <source>
        <strain evidence="3">DSM 19083</strain>
    </source>
</reference>
<evidence type="ECO:0000313" key="2">
    <source>
        <dbReference type="EMBL" id="SFF19954.1"/>
    </source>
</evidence>
<keyword evidence="1" id="KW-1133">Transmembrane helix</keyword>
<feature type="transmembrane region" description="Helical" evidence="1">
    <location>
        <begin position="35"/>
        <end position="57"/>
    </location>
</feature>
<name>A0A1I2GPT2_9MICO</name>
<dbReference type="AlphaFoldDB" id="A0A1I2GPT2"/>
<accession>A0A1I2GPT2</accession>
<dbReference type="STRING" id="285351.SAMN04488035_1931"/>
<feature type="transmembrane region" description="Helical" evidence="1">
    <location>
        <begin position="174"/>
        <end position="197"/>
    </location>
</feature>
<feature type="transmembrane region" description="Helical" evidence="1">
    <location>
        <begin position="104"/>
        <end position="124"/>
    </location>
</feature>